<dbReference type="PANTHER" id="PTHR37216">
    <property type="entry name" value="EXPRESSED PROTEIN"/>
    <property type="match status" value="1"/>
</dbReference>
<protein>
    <submittedName>
        <fullName evidence="1">Uncharacterized protein</fullName>
    </submittedName>
</protein>
<organism evidence="1 2">
    <name type="scientific">Acacia crassicarpa</name>
    <name type="common">northern wattle</name>
    <dbReference type="NCBI Taxonomy" id="499986"/>
    <lineage>
        <taxon>Eukaryota</taxon>
        <taxon>Viridiplantae</taxon>
        <taxon>Streptophyta</taxon>
        <taxon>Embryophyta</taxon>
        <taxon>Tracheophyta</taxon>
        <taxon>Spermatophyta</taxon>
        <taxon>Magnoliopsida</taxon>
        <taxon>eudicotyledons</taxon>
        <taxon>Gunneridae</taxon>
        <taxon>Pentapetalae</taxon>
        <taxon>rosids</taxon>
        <taxon>fabids</taxon>
        <taxon>Fabales</taxon>
        <taxon>Fabaceae</taxon>
        <taxon>Caesalpinioideae</taxon>
        <taxon>mimosoid clade</taxon>
        <taxon>Acacieae</taxon>
        <taxon>Acacia</taxon>
    </lineage>
</organism>
<proteinExistence type="predicted"/>
<sequence>MGQAANKLTSGNDFGKKGEKVKECYFEHFEGKMLSESEFYRAICVTVEKLNKDQGYTQVKTIDEETLKEKYNHYCRGRAKPTFDEFMTIVNDLEKQMELTGLGVKETLLYIFGVPASATFIKNALMPSLVSNEILIPGMTSLTVLVLAKLKKI</sequence>
<reference evidence="1" key="1">
    <citation type="submission" date="2023-10" db="EMBL/GenBank/DDBJ databases">
        <title>Chromosome-level genome of the transformable northern wattle, Acacia crassicarpa.</title>
        <authorList>
            <person name="Massaro I."/>
            <person name="Sinha N.R."/>
            <person name="Poethig S."/>
            <person name="Leichty A.R."/>
        </authorList>
    </citation>
    <scope>NUCLEOTIDE SEQUENCE</scope>
    <source>
        <strain evidence="1">Acra3RX</strain>
        <tissue evidence="1">Leaf</tissue>
    </source>
</reference>
<gene>
    <name evidence="1" type="ORF">QN277_021011</name>
</gene>
<evidence type="ECO:0000313" key="1">
    <source>
        <dbReference type="EMBL" id="KAK4272454.1"/>
    </source>
</evidence>
<evidence type="ECO:0000313" key="2">
    <source>
        <dbReference type="Proteomes" id="UP001293593"/>
    </source>
</evidence>
<keyword evidence="2" id="KW-1185">Reference proteome</keyword>
<dbReference type="AlphaFoldDB" id="A0AAE1MNY9"/>
<name>A0AAE1MNY9_9FABA</name>
<comment type="caution">
    <text evidence="1">The sequence shown here is derived from an EMBL/GenBank/DDBJ whole genome shotgun (WGS) entry which is preliminary data.</text>
</comment>
<dbReference type="Pfam" id="PF25284">
    <property type="entry name" value="DUF7874"/>
    <property type="match status" value="1"/>
</dbReference>
<accession>A0AAE1MNY9</accession>
<dbReference type="Proteomes" id="UP001293593">
    <property type="component" value="Unassembled WGS sequence"/>
</dbReference>
<dbReference type="EMBL" id="JAWXYG010000005">
    <property type="protein sequence ID" value="KAK4272454.1"/>
    <property type="molecule type" value="Genomic_DNA"/>
</dbReference>
<dbReference type="PANTHER" id="PTHR37216:SF1">
    <property type="entry name" value="EXPRESSED PROTEIN"/>
    <property type="match status" value="1"/>
</dbReference>
<dbReference type="InterPro" id="IPR057196">
    <property type="entry name" value="DUF7874"/>
</dbReference>